<protein>
    <submittedName>
        <fullName evidence="2">Uncharacterized protein</fullName>
    </submittedName>
</protein>
<gene>
    <name evidence="2" type="ORF">UFOVP99_18</name>
</gene>
<evidence type="ECO:0000313" key="2">
    <source>
        <dbReference type="EMBL" id="CAB4128211.1"/>
    </source>
</evidence>
<organism evidence="2">
    <name type="scientific">uncultured Caudovirales phage</name>
    <dbReference type="NCBI Taxonomy" id="2100421"/>
    <lineage>
        <taxon>Viruses</taxon>
        <taxon>Duplodnaviria</taxon>
        <taxon>Heunggongvirae</taxon>
        <taxon>Uroviricota</taxon>
        <taxon>Caudoviricetes</taxon>
        <taxon>Peduoviridae</taxon>
        <taxon>Maltschvirus</taxon>
        <taxon>Maltschvirus maltsch</taxon>
    </lineage>
</organism>
<accession>A0A6J5L1Q4</accession>
<evidence type="ECO:0000256" key="1">
    <source>
        <dbReference type="SAM" id="MobiDB-lite"/>
    </source>
</evidence>
<feature type="region of interest" description="Disordered" evidence="1">
    <location>
        <begin position="843"/>
        <end position="879"/>
    </location>
</feature>
<sequence length="879" mass="92222">MRGSLPAAAPMPEFRGAAPALIRDKQPGANAVVQAHASMAERFAAMADRSLRQVEATAERDAQAAGAAAGEARPGVQMQDGGELYRSAYNRAALESGTRRLEISARDRLAQLAEEHKADPGAFSAQAQAYRDGVLNTLPETMRPTFTQAYDTLALPFARQARANADQAMQQQRIATFNENQTSALASIERYGLLAARDPAARAALALEMDNQLGAMVALGPKEAFTFGGRQYEADPTRAGAATLPQLVEMAQRVHDRAIGATAMGEYQAGPRTEGWVEAWEKRQLEGGTMLSDQVRRVAGQMRADAAHRRALAAEGRTEARAQLQPLLLANEVASRTGGVIPHEIPPERLRAAGYAAPDVARITGGWRANQAQFTAEAELRSASTPAEVATIAARFQPGTDLFNADPRGAAQVLGLLRQRGAQIGHAEAESWAADQMAQAQATGTVPARLTPQQATGWGLTPEATTRINRSIELHAEIGDATKRAASMTPEEHRAFLAAHPLTGAQADENRQVVAAYLPIAQAQRQGLAGDNRGDFVLAGSRPLQAIANRVLAGETAALPALLDGVAAEQLRQGVPPERLQPMPPSVAQRLVAPILADPSVPGQLQRLTAVLAATPDPVVRGQVLEAMGTAGLPLALRAGYEVAARAGAPVGQRVASELAVPLASIKLQPQQTNSIRTTVAGVYQNSDRLGGLRQAQYEATGHAGFITLAQEESQSLLHIGTVRAAAASGSLGGSEAGDAYRDLFGGRQVVNRPGVLVSAPAGTDAARLTAGLRHILDGQVQRLAPGAEQEAARLALRRGNWVDAGSGFAFYPQGSPSPLPGPDGAPLLVTPGQALAVVPREATAAPSANQVGMPRGGRPSDAQRMFENLATGAGRRAP</sequence>
<reference evidence="2" key="1">
    <citation type="submission" date="2020-04" db="EMBL/GenBank/DDBJ databases">
        <authorList>
            <person name="Chiriac C."/>
            <person name="Salcher M."/>
            <person name="Ghai R."/>
            <person name="Kavagutti S V."/>
        </authorList>
    </citation>
    <scope>NUCLEOTIDE SEQUENCE</scope>
</reference>
<dbReference type="EMBL" id="LR796221">
    <property type="protein sequence ID" value="CAB4128211.1"/>
    <property type="molecule type" value="Genomic_DNA"/>
</dbReference>
<proteinExistence type="predicted"/>
<name>A0A6J5L1Q4_9CAUD</name>